<dbReference type="EMBL" id="FPHL01000050">
    <property type="protein sequence ID" value="SFV68109.1"/>
    <property type="molecule type" value="Genomic_DNA"/>
</dbReference>
<accession>A0A1W1CQS5</accession>
<protein>
    <submittedName>
        <fullName evidence="1">Uncharacterized protein</fullName>
    </submittedName>
</protein>
<dbReference type="AlphaFoldDB" id="A0A1W1CQS5"/>
<name>A0A1W1CQS5_9ZZZZ</name>
<organism evidence="1">
    <name type="scientific">hydrothermal vent metagenome</name>
    <dbReference type="NCBI Taxonomy" id="652676"/>
    <lineage>
        <taxon>unclassified sequences</taxon>
        <taxon>metagenomes</taxon>
        <taxon>ecological metagenomes</taxon>
    </lineage>
</organism>
<proteinExistence type="predicted"/>
<gene>
    <name evidence="1" type="ORF">MNB_SV-10-1590</name>
</gene>
<evidence type="ECO:0000313" key="1">
    <source>
        <dbReference type="EMBL" id="SFV68109.1"/>
    </source>
</evidence>
<reference evidence="1" key="1">
    <citation type="submission" date="2016-10" db="EMBL/GenBank/DDBJ databases">
        <authorList>
            <person name="de Groot N.N."/>
        </authorList>
    </citation>
    <scope>NUCLEOTIDE SEQUENCE</scope>
</reference>
<sequence length="39" mass="4489">MHLRKRGKGVIGEFFVNTSANLKLDKNKYHLITAPSKYL</sequence>